<dbReference type="EMBL" id="CAJNOC010005677">
    <property type="protein sequence ID" value="CAF1058928.1"/>
    <property type="molecule type" value="Genomic_DNA"/>
</dbReference>
<accession>A0A814KZF7</accession>
<protein>
    <submittedName>
        <fullName evidence="1">Uncharacterized protein</fullName>
    </submittedName>
</protein>
<sequence length="143" mass="16555">MLTFSYKIINFANSPPLLKDQLLKYETRNLKYDLRNKDQIIECGSKTSSGERTFKPSNKRDGIDLSNTSVLSQKENEALNDLPNDADQIDVSDVVRKLFPEKSDETSDYCHKKSPLLRNVQSIKLFEMWNLMKVNIDQIPKKK</sequence>
<organism evidence="1 2">
    <name type="scientific">Brachionus calyciflorus</name>
    <dbReference type="NCBI Taxonomy" id="104777"/>
    <lineage>
        <taxon>Eukaryota</taxon>
        <taxon>Metazoa</taxon>
        <taxon>Spiralia</taxon>
        <taxon>Gnathifera</taxon>
        <taxon>Rotifera</taxon>
        <taxon>Eurotatoria</taxon>
        <taxon>Monogononta</taxon>
        <taxon>Pseudotrocha</taxon>
        <taxon>Ploima</taxon>
        <taxon>Brachionidae</taxon>
        <taxon>Brachionus</taxon>
    </lineage>
</organism>
<dbReference type="Proteomes" id="UP000663879">
    <property type="component" value="Unassembled WGS sequence"/>
</dbReference>
<reference evidence="1" key="1">
    <citation type="submission" date="2021-02" db="EMBL/GenBank/DDBJ databases">
        <authorList>
            <person name="Nowell W R."/>
        </authorList>
    </citation>
    <scope>NUCLEOTIDE SEQUENCE</scope>
    <source>
        <strain evidence="1">Ploen Becks lab</strain>
    </source>
</reference>
<evidence type="ECO:0000313" key="2">
    <source>
        <dbReference type="Proteomes" id="UP000663879"/>
    </source>
</evidence>
<evidence type="ECO:0000313" key="1">
    <source>
        <dbReference type="EMBL" id="CAF1058928.1"/>
    </source>
</evidence>
<gene>
    <name evidence="1" type="ORF">OXX778_LOCUS19188</name>
</gene>
<dbReference type="AlphaFoldDB" id="A0A814KZF7"/>
<name>A0A814KZF7_9BILA</name>
<keyword evidence="2" id="KW-1185">Reference proteome</keyword>
<proteinExistence type="predicted"/>
<comment type="caution">
    <text evidence="1">The sequence shown here is derived from an EMBL/GenBank/DDBJ whole genome shotgun (WGS) entry which is preliminary data.</text>
</comment>